<accession>A0A3G2YTT4</accession>
<organism evidence="1 2">
    <name type="scientific">Genomoviridae sp</name>
    <dbReference type="NCBI Taxonomy" id="2202565"/>
    <lineage>
        <taxon>Viruses</taxon>
        <taxon>Monodnaviria</taxon>
        <taxon>Shotokuvirae</taxon>
        <taxon>Cressdnaviricota</taxon>
        <taxon>Repensiviricetes</taxon>
        <taxon>Geplafuvirales</taxon>
        <taxon>Genomoviridae</taxon>
    </lineage>
</organism>
<dbReference type="Proteomes" id="UP000268538">
    <property type="component" value="Segment"/>
</dbReference>
<sequence length="86" mass="9741">MQPRIMNYGVQTKSDRVFPKALWQSTICKKRNRLPETDYHNLAEKAYRSGLQAVLPKKGAECIVEEEEGSHGHYCECGYGAIVVPD</sequence>
<evidence type="ECO:0000313" key="1">
    <source>
        <dbReference type="EMBL" id="AYP28796.1"/>
    </source>
</evidence>
<dbReference type="GeneID" id="80521809"/>
<protein>
    <submittedName>
        <fullName evidence="1">Uncharacterized protein</fullName>
    </submittedName>
</protein>
<proteinExistence type="predicted"/>
<keyword evidence="2" id="KW-1185">Reference proteome</keyword>
<evidence type="ECO:0000313" key="2">
    <source>
        <dbReference type="Proteomes" id="UP000268538"/>
    </source>
</evidence>
<dbReference type="EMBL" id="MK012473">
    <property type="protein sequence ID" value="AYP28796.1"/>
    <property type="molecule type" value="Genomic_DNA"/>
</dbReference>
<dbReference type="KEGG" id="vg:80521809"/>
<reference evidence="1 2" key="1">
    <citation type="submission" date="2018-10" db="EMBL/GenBank/DDBJ databases">
        <title>Uncovering a Universe of Circular DNA Viruses in Animal Metagenomes.</title>
        <authorList>
            <person name="Tisza M."/>
            <person name="Buck C."/>
            <person name="Pastrana D."/>
            <person name="Welch N."/>
            <person name="Peretti A."/>
        </authorList>
    </citation>
    <scope>NUCLEOTIDE SEQUENCE [LARGE SCALE GENOMIC DNA]</scope>
    <source>
        <strain evidence="1">Ctcg63</strain>
    </source>
</reference>
<name>A0A3G2YTT4_9VIRU</name>
<dbReference type="RefSeq" id="YP_010784574.1">
    <property type="nucleotide sequence ID" value="NC_075305.1"/>
</dbReference>